<evidence type="ECO:0000313" key="1">
    <source>
        <dbReference type="EMBL" id="DAF58699.1"/>
    </source>
</evidence>
<organism evidence="1">
    <name type="scientific">Siphoviridae sp. ctxMM9</name>
    <dbReference type="NCBI Taxonomy" id="2827973"/>
    <lineage>
        <taxon>Viruses</taxon>
        <taxon>Duplodnaviria</taxon>
        <taxon>Heunggongvirae</taxon>
        <taxon>Uroviricota</taxon>
        <taxon>Caudoviricetes</taxon>
    </lineage>
</organism>
<sequence length="34" mass="3684">MTRAILYPGAKLFVTSGGKEQSSGILKEKVEEIC</sequence>
<name>A0A8S5T6R2_9CAUD</name>
<accession>A0A8S5T6R2</accession>
<protein>
    <submittedName>
        <fullName evidence="1">Terminase large subunit</fullName>
    </submittedName>
</protein>
<dbReference type="EMBL" id="BK032759">
    <property type="protein sequence ID" value="DAF58699.1"/>
    <property type="molecule type" value="Genomic_DNA"/>
</dbReference>
<proteinExistence type="predicted"/>
<reference evidence="1" key="1">
    <citation type="journal article" date="2021" name="Proc. Natl. Acad. Sci. U.S.A.">
        <title>A Catalog of Tens of Thousands of Viruses from Human Metagenomes Reveals Hidden Associations with Chronic Diseases.</title>
        <authorList>
            <person name="Tisza M.J."/>
            <person name="Buck C.B."/>
        </authorList>
    </citation>
    <scope>NUCLEOTIDE SEQUENCE</scope>
    <source>
        <strain evidence="1">CtxMM9</strain>
    </source>
</reference>